<dbReference type="InterPro" id="IPR043917">
    <property type="entry name" value="DUF5753"/>
</dbReference>
<dbReference type="CDD" id="cd00093">
    <property type="entry name" value="HTH_XRE"/>
    <property type="match status" value="1"/>
</dbReference>
<name>A0A7X6M8Q6_9ACTN</name>
<proteinExistence type="predicted"/>
<evidence type="ECO:0000313" key="3">
    <source>
        <dbReference type="Proteomes" id="UP000553209"/>
    </source>
</evidence>
<evidence type="ECO:0000313" key="2">
    <source>
        <dbReference type="EMBL" id="NKY96702.1"/>
    </source>
</evidence>
<dbReference type="InterPro" id="IPR010982">
    <property type="entry name" value="Lambda_DNA-bd_dom_sf"/>
</dbReference>
<sequence length="272" mass="30401">MEEIDDRNVSDVRFGQALTRARKRSGKTQTALAGHLTCSKGHVSHIENGRRQLNEAEVEGVDNFLKAGGRLVRLYSELYEPEHVDWLGQLHELQAEAAVIREYHNSLFPGVLQAEPYSEAVFHAGAPWMSEAEVRERIRTRIERSKDVLRVDGPQYHVVLDDVVVRRPIGPNAVMRAQIDAVVKLAESGRIMLQMHEWGQFPHAGLDGPFSLLASPSAPELVHVESIYRGQTTDVPTEVRQFGVLFSTLQANARTPNASVAFLKEMSKEYAG</sequence>
<protein>
    <submittedName>
        <fullName evidence="2">Helix-turn-helix domain-containing protein</fullName>
    </submittedName>
</protein>
<organism evidence="2 3">
    <name type="scientific">Nocardiopsis alborubida</name>
    <dbReference type="NCBI Taxonomy" id="146802"/>
    <lineage>
        <taxon>Bacteria</taxon>
        <taxon>Bacillati</taxon>
        <taxon>Actinomycetota</taxon>
        <taxon>Actinomycetes</taxon>
        <taxon>Streptosporangiales</taxon>
        <taxon>Nocardiopsidaceae</taxon>
        <taxon>Nocardiopsis</taxon>
    </lineage>
</organism>
<comment type="caution">
    <text evidence="2">The sequence shown here is derived from an EMBL/GenBank/DDBJ whole genome shotgun (WGS) entry which is preliminary data.</text>
</comment>
<feature type="domain" description="HTH cro/C1-type" evidence="1">
    <location>
        <begin position="18"/>
        <end position="51"/>
    </location>
</feature>
<dbReference type="Pfam" id="PF19054">
    <property type="entry name" value="DUF5753"/>
    <property type="match status" value="1"/>
</dbReference>
<dbReference type="Proteomes" id="UP000553209">
    <property type="component" value="Unassembled WGS sequence"/>
</dbReference>
<dbReference type="Gene3D" id="1.10.260.40">
    <property type="entry name" value="lambda repressor-like DNA-binding domains"/>
    <property type="match status" value="1"/>
</dbReference>
<dbReference type="InterPro" id="IPR001387">
    <property type="entry name" value="Cro/C1-type_HTH"/>
</dbReference>
<keyword evidence="3" id="KW-1185">Reference proteome</keyword>
<dbReference type="AlphaFoldDB" id="A0A7X6M8Q6"/>
<dbReference type="Pfam" id="PF13560">
    <property type="entry name" value="HTH_31"/>
    <property type="match status" value="1"/>
</dbReference>
<dbReference type="RefSeq" id="WP_061080266.1">
    <property type="nucleotide sequence ID" value="NZ_JAAXPG010000002.1"/>
</dbReference>
<gene>
    <name evidence="2" type="ORF">HGB44_03295</name>
</gene>
<accession>A0A7X6M8Q6</accession>
<dbReference type="EMBL" id="JAAXPG010000002">
    <property type="protein sequence ID" value="NKY96702.1"/>
    <property type="molecule type" value="Genomic_DNA"/>
</dbReference>
<reference evidence="2 3" key="1">
    <citation type="submission" date="2020-04" db="EMBL/GenBank/DDBJ databases">
        <title>MicrobeNet Type strains.</title>
        <authorList>
            <person name="Nicholson A.C."/>
        </authorList>
    </citation>
    <scope>NUCLEOTIDE SEQUENCE [LARGE SCALE GENOMIC DNA]</scope>
    <source>
        <strain evidence="2 3">ATCC 23612</strain>
    </source>
</reference>
<evidence type="ECO:0000259" key="1">
    <source>
        <dbReference type="PROSITE" id="PS50943"/>
    </source>
</evidence>
<dbReference type="PROSITE" id="PS50943">
    <property type="entry name" value="HTH_CROC1"/>
    <property type="match status" value="1"/>
</dbReference>
<dbReference type="SUPFAM" id="SSF47413">
    <property type="entry name" value="lambda repressor-like DNA-binding domains"/>
    <property type="match status" value="1"/>
</dbReference>
<dbReference type="SMART" id="SM00530">
    <property type="entry name" value="HTH_XRE"/>
    <property type="match status" value="1"/>
</dbReference>
<dbReference type="GO" id="GO:0003677">
    <property type="term" value="F:DNA binding"/>
    <property type="evidence" value="ECO:0007669"/>
    <property type="project" value="InterPro"/>
</dbReference>